<feature type="compositionally biased region" description="Basic and acidic residues" evidence="5">
    <location>
        <begin position="1"/>
        <end position="10"/>
    </location>
</feature>
<dbReference type="AlphaFoldDB" id="A0A7J7JHV8"/>
<feature type="transmembrane region" description="Helical" evidence="6">
    <location>
        <begin position="110"/>
        <end position="132"/>
    </location>
</feature>
<protein>
    <recommendedName>
        <fullName evidence="7">Amino acid transporter transmembrane domain-containing protein</fullName>
    </recommendedName>
</protein>
<comment type="subcellular location">
    <subcellularLocation>
        <location evidence="1">Membrane</location>
        <topology evidence="1">Multi-pass membrane protein</topology>
    </subcellularLocation>
</comment>
<dbReference type="Pfam" id="PF01490">
    <property type="entry name" value="Aa_trans"/>
    <property type="match status" value="1"/>
</dbReference>
<evidence type="ECO:0000256" key="6">
    <source>
        <dbReference type="SAM" id="Phobius"/>
    </source>
</evidence>
<sequence>MGARESKDDSVNPSGEYPHASILRGEAESEREALLAVGANGGSSSNAVQAAHKLTVGTAMVFIVGEMAGSGVLALPKAVENTERFPEYQEQCRDPYPAIGFEAFGRPGRVLVTVCVSLTLFGVSVVFMLLAATNFSAVFQQVPALGFSPCFWMIILVAILTPFVWLGTPKDFWPIAVGATVATAIACGFLIAAIVSYSSTNLPSKVTHTPIDVKSFALAFGTILFSFGGASAFPTIQHDMGVTTDFPRAVFLGFAVLMVLYLPVAAVGYSLLGSNLSDNILDTLKAHPTWMYYLVQVLICLHLLSAFTIVINPLCQGVEKLFKVPPQFTWKRVVTRTACTLLALLVGELVPHFGPILSLIGGSTTTLLSFVFPCAFYWRLCSMDNRGWPRRSIELHEKIFAVFMITIGLVGGVISTYSAISALASGLVPPCFINTTDIL</sequence>
<dbReference type="GO" id="GO:0015179">
    <property type="term" value="F:L-amino acid transmembrane transporter activity"/>
    <property type="evidence" value="ECO:0007669"/>
    <property type="project" value="TreeGrafter"/>
</dbReference>
<proteinExistence type="predicted"/>
<evidence type="ECO:0000256" key="2">
    <source>
        <dbReference type="ARBA" id="ARBA00022692"/>
    </source>
</evidence>
<dbReference type="OrthoDB" id="655540at2759"/>
<organism evidence="8 9">
    <name type="scientific">Bugula neritina</name>
    <name type="common">Brown bryozoan</name>
    <name type="synonym">Sertularia neritina</name>
    <dbReference type="NCBI Taxonomy" id="10212"/>
    <lineage>
        <taxon>Eukaryota</taxon>
        <taxon>Metazoa</taxon>
        <taxon>Spiralia</taxon>
        <taxon>Lophotrochozoa</taxon>
        <taxon>Bryozoa</taxon>
        <taxon>Gymnolaemata</taxon>
        <taxon>Cheilostomatida</taxon>
        <taxon>Flustrina</taxon>
        <taxon>Buguloidea</taxon>
        <taxon>Bugulidae</taxon>
        <taxon>Bugula</taxon>
    </lineage>
</organism>
<reference evidence="8" key="1">
    <citation type="submission" date="2020-06" db="EMBL/GenBank/DDBJ databases">
        <title>Draft genome of Bugula neritina, a colonial animal packing powerful symbionts and potential medicines.</title>
        <authorList>
            <person name="Rayko M."/>
        </authorList>
    </citation>
    <scope>NUCLEOTIDE SEQUENCE [LARGE SCALE GENOMIC DNA]</scope>
    <source>
        <strain evidence="8">Kwan_BN1</strain>
    </source>
</reference>
<accession>A0A7J7JHV8</accession>
<keyword evidence="3 6" id="KW-1133">Transmembrane helix</keyword>
<dbReference type="PANTHER" id="PTHR22950:SF703">
    <property type="entry name" value="AMINO ACID TRANSPORTER TRANSMEMBRANE DOMAIN-CONTAINING PROTEIN"/>
    <property type="match status" value="1"/>
</dbReference>
<dbReference type="GO" id="GO:0005774">
    <property type="term" value="C:vacuolar membrane"/>
    <property type="evidence" value="ECO:0007669"/>
    <property type="project" value="TreeGrafter"/>
</dbReference>
<dbReference type="PANTHER" id="PTHR22950">
    <property type="entry name" value="AMINO ACID TRANSPORTER"/>
    <property type="match status" value="1"/>
</dbReference>
<evidence type="ECO:0000256" key="3">
    <source>
        <dbReference type="ARBA" id="ARBA00022989"/>
    </source>
</evidence>
<dbReference type="Proteomes" id="UP000593567">
    <property type="component" value="Unassembled WGS sequence"/>
</dbReference>
<keyword evidence="2 6" id="KW-0812">Transmembrane</keyword>
<comment type="caution">
    <text evidence="8">The sequence shown here is derived from an EMBL/GenBank/DDBJ whole genome shotgun (WGS) entry which is preliminary data.</text>
</comment>
<evidence type="ECO:0000259" key="7">
    <source>
        <dbReference type="Pfam" id="PF01490"/>
    </source>
</evidence>
<feature type="transmembrane region" description="Helical" evidence="6">
    <location>
        <begin position="290"/>
        <end position="312"/>
    </location>
</feature>
<feature type="transmembrane region" description="Helical" evidence="6">
    <location>
        <begin position="249"/>
        <end position="270"/>
    </location>
</feature>
<gene>
    <name evidence="8" type="ORF">EB796_015771</name>
</gene>
<evidence type="ECO:0000256" key="5">
    <source>
        <dbReference type="SAM" id="MobiDB-lite"/>
    </source>
</evidence>
<feature type="transmembrane region" description="Helical" evidence="6">
    <location>
        <begin position="356"/>
        <end position="378"/>
    </location>
</feature>
<dbReference type="FunFam" id="1.20.1740.10:FF:000052">
    <property type="entry name" value="Lysine histidine transporter-like 3"/>
    <property type="match status" value="1"/>
</dbReference>
<feature type="transmembrane region" description="Helical" evidence="6">
    <location>
        <begin position="144"/>
        <end position="165"/>
    </location>
</feature>
<keyword evidence="9" id="KW-1185">Reference proteome</keyword>
<evidence type="ECO:0000256" key="4">
    <source>
        <dbReference type="ARBA" id="ARBA00023136"/>
    </source>
</evidence>
<evidence type="ECO:0000313" key="8">
    <source>
        <dbReference type="EMBL" id="KAF6025922.1"/>
    </source>
</evidence>
<feature type="transmembrane region" description="Helical" evidence="6">
    <location>
        <begin position="172"/>
        <end position="195"/>
    </location>
</feature>
<dbReference type="InterPro" id="IPR013057">
    <property type="entry name" value="AA_transpt_TM"/>
</dbReference>
<name>A0A7J7JHV8_BUGNE</name>
<feature type="transmembrane region" description="Helical" evidence="6">
    <location>
        <begin position="215"/>
        <end position="237"/>
    </location>
</feature>
<feature type="domain" description="Amino acid transporter transmembrane" evidence="7">
    <location>
        <begin position="87"/>
        <end position="420"/>
    </location>
</feature>
<feature type="region of interest" description="Disordered" evidence="5">
    <location>
        <begin position="1"/>
        <end position="22"/>
    </location>
</feature>
<keyword evidence="4 6" id="KW-0472">Membrane</keyword>
<evidence type="ECO:0000256" key="1">
    <source>
        <dbReference type="ARBA" id="ARBA00004141"/>
    </source>
</evidence>
<dbReference type="EMBL" id="VXIV02002395">
    <property type="protein sequence ID" value="KAF6025922.1"/>
    <property type="molecule type" value="Genomic_DNA"/>
</dbReference>
<feature type="transmembrane region" description="Helical" evidence="6">
    <location>
        <begin position="399"/>
        <end position="420"/>
    </location>
</feature>
<evidence type="ECO:0000313" key="9">
    <source>
        <dbReference type="Proteomes" id="UP000593567"/>
    </source>
</evidence>